<dbReference type="RefSeq" id="WP_380122599.1">
    <property type="nucleotide sequence ID" value="NZ_JBHSIU010000053.1"/>
</dbReference>
<dbReference type="Proteomes" id="UP001595912">
    <property type="component" value="Unassembled WGS sequence"/>
</dbReference>
<feature type="transmembrane region" description="Helical" evidence="1">
    <location>
        <begin position="16"/>
        <end position="37"/>
    </location>
</feature>
<dbReference type="EMBL" id="JBHSIU010000053">
    <property type="protein sequence ID" value="MFC5003539.1"/>
    <property type="molecule type" value="Genomic_DNA"/>
</dbReference>
<keyword evidence="1" id="KW-1133">Transmembrane helix</keyword>
<gene>
    <name evidence="2" type="ORF">ACFPIJ_37675</name>
</gene>
<evidence type="ECO:0000313" key="3">
    <source>
        <dbReference type="Proteomes" id="UP001595912"/>
    </source>
</evidence>
<feature type="transmembrane region" description="Helical" evidence="1">
    <location>
        <begin position="147"/>
        <end position="172"/>
    </location>
</feature>
<evidence type="ECO:0000256" key="1">
    <source>
        <dbReference type="SAM" id="Phobius"/>
    </source>
</evidence>
<sequence length="309" mass="33951">MTRLIRSELLKLRTTNMWWIFLLTSLVFTGLAVWINIEQTDSDLTNHYEQYNQDSATPPGMSDEEKARFEEDQRQFRESEADRVARAHAAAQLAKYAANIYTSGQLFGLLLVMLLAILVITNEFYHQTATATFLATPKRTRVIVAKLITASFAGALFWLVSTAISIGVGSLYFGSANLTNSLGHWTAQQSVLLNLLVYVLWAIFGIGVGVLIRSQIGATITAAVLYTVGTWAAVIVLSLIYELVIHEDWVMESAVYIPPLASLHVVGGLAVLLGDTDLPPRWVGAVVLIAWAVVLGTVGTLITRKRDIA</sequence>
<organism evidence="2 3">
    <name type="scientific">Dactylosporangium cerinum</name>
    <dbReference type="NCBI Taxonomy" id="1434730"/>
    <lineage>
        <taxon>Bacteria</taxon>
        <taxon>Bacillati</taxon>
        <taxon>Actinomycetota</taxon>
        <taxon>Actinomycetes</taxon>
        <taxon>Micromonosporales</taxon>
        <taxon>Micromonosporaceae</taxon>
        <taxon>Dactylosporangium</taxon>
    </lineage>
</organism>
<keyword evidence="3" id="KW-1185">Reference proteome</keyword>
<feature type="transmembrane region" description="Helical" evidence="1">
    <location>
        <begin position="282"/>
        <end position="303"/>
    </location>
</feature>
<accession>A0ABV9W696</accession>
<comment type="caution">
    <text evidence="2">The sequence shown here is derived from an EMBL/GenBank/DDBJ whole genome shotgun (WGS) entry which is preliminary data.</text>
</comment>
<feature type="transmembrane region" description="Helical" evidence="1">
    <location>
        <begin position="192"/>
        <end position="212"/>
    </location>
</feature>
<name>A0ABV9W696_9ACTN</name>
<dbReference type="PANTHER" id="PTHR37305:SF1">
    <property type="entry name" value="MEMBRANE PROTEIN"/>
    <property type="match status" value="1"/>
</dbReference>
<dbReference type="PANTHER" id="PTHR37305">
    <property type="entry name" value="INTEGRAL MEMBRANE PROTEIN-RELATED"/>
    <property type="match status" value="1"/>
</dbReference>
<protein>
    <submittedName>
        <fullName evidence="2">ABC transporter permease subunit</fullName>
    </submittedName>
</protein>
<feature type="transmembrane region" description="Helical" evidence="1">
    <location>
        <begin position="219"/>
        <end position="241"/>
    </location>
</feature>
<reference evidence="3" key="1">
    <citation type="journal article" date="2019" name="Int. J. Syst. Evol. Microbiol.">
        <title>The Global Catalogue of Microorganisms (GCM) 10K type strain sequencing project: providing services to taxonomists for standard genome sequencing and annotation.</title>
        <authorList>
            <consortium name="The Broad Institute Genomics Platform"/>
            <consortium name="The Broad Institute Genome Sequencing Center for Infectious Disease"/>
            <person name="Wu L."/>
            <person name="Ma J."/>
        </authorList>
    </citation>
    <scope>NUCLEOTIDE SEQUENCE [LARGE SCALE GENOMIC DNA]</scope>
    <source>
        <strain evidence="3">CGMCC 4.7152</strain>
    </source>
</reference>
<keyword evidence="1" id="KW-0812">Transmembrane</keyword>
<feature type="transmembrane region" description="Helical" evidence="1">
    <location>
        <begin position="106"/>
        <end position="126"/>
    </location>
</feature>
<evidence type="ECO:0000313" key="2">
    <source>
        <dbReference type="EMBL" id="MFC5003539.1"/>
    </source>
</evidence>
<proteinExistence type="predicted"/>
<keyword evidence="1" id="KW-0472">Membrane</keyword>